<evidence type="ECO:0000259" key="2">
    <source>
        <dbReference type="Pfam" id="PF01978"/>
    </source>
</evidence>
<evidence type="ECO:0008006" key="6">
    <source>
        <dbReference type="Google" id="ProtNLM"/>
    </source>
</evidence>
<dbReference type="InterPro" id="IPR036390">
    <property type="entry name" value="WH_DNA-bd_sf"/>
</dbReference>
<dbReference type="InterPro" id="IPR002831">
    <property type="entry name" value="Tscrpt_reg_TrmB_N"/>
</dbReference>
<protein>
    <recommendedName>
        <fullName evidence="6">TrmB family transcriptional regulator</fullName>
    </recommendedName>
</protein>
<dbReference type="EMBL" id="JAKRVY010000001">
    <property type="protein sequence ID" value="MCL9812195.1"/>
    <property type="molecule type" value="Genomic_DNA"/>
</dbReference>
<dbReference type="InterPro" id="IPR051797">
    <property type="entry name" value="TrmB-like"/>
</dbReference>
<dbReference type="Pfam" id="PF24217">
    <property type="entry name" value="DUF7436"/>
    <property type="match status" value="1"/>
</dbReference>
<dbReference type="Pfam" id="PF01978">
    <property type="entry name" value="TrmB"/>
    <property type="match status" value="1"/>
</dbReference>
<evidence type="ECO:0000313" key="4">
    <source>
        <dbReference type="EMBL" id="MCL9812195.1"/>
    </source>
</evidence>
<keyword evidence="5" id="KW-1185">Reference proteome</keyword>
<feature type="domain" description="DUF7436" evidence="3">
    <location>
        <begin position="119"/>
        <end position="260"/>
    </location>
</feature>
<reference evidence="4 5" key="1">
    <citation type="journal article" date="2022" name="Syst. Appl. Microbiol.">
        <title>Natronocalculus amylovorans gen. nov., sp. nov., and Natranaeroarchaeum aerophilus sp. nov., dominant culturable amylolytic natronoarchaea from hypersaline soda lakes in southwestern Siberia.</title>
        <authorList>
            <person name="Sorokin D.Y."/>
            <person name="Elcheninov A.G."/>
            <person name="Khizhniak T.V."/>
            <person name="Koenen M."/>
            <person name="Bale N.J."/>
            <person name="Damste J.S.S."/>
            <person name="Kublanov I.V."/>
        </authorList>
    </citation>
    <scope>NUCLEOTIDE SEQUENCE [LARGE SCALE GENOMIC DNA]</scope>
    <source>
        <strain evidence="4 5">AArc-St1-1</strain>
    </source>
</reference>
<feature type="domain" description="Transcription regulator TrmB N-terminal" evidence="2">
    <location>
        <begin position="9"/>
        <end position="74"/>
    </location>
</feature>
<keyword evidence="1" id="KW-0175">Coiled coil</keyword>
<dbReference type="Proteomes" id="UP001202674">
    <property type="component" value="Unassembled WGS sequence"/>
</dbReference>
<evidence type="ECO:0000313" key="5">
    <source>
        <dbReference type="Proteomes" id="UP001202674"/>
    </source>
</evidence>
<evidence type="ECO:0000256" key="1">
    <source>
        <dbReference type="SAM" id="Coils"/>
    </source>
</evidence>
<dbReference type="RefSeq" id="WP_250593727.1">
    <property type="nucleotide sequence ID" value="NZ_JAKRVY010000001.1"/>
</dbReference>
<dbReference type="InterPro" id="IPR055859">
    <property type="entry name" value="DUF7436"/>
</dbReference>
<dbReference type="PANTHER" id="PTHR34293:SF1">
    <property type="entry name" value="HTH-TYPE TRANSCRIPTIONAL REGULATOR TRMBL2"/>
    <property type="match status" value="1"/>
</dbReference>
<organism evidence="4 5">
    <name type="scientific">Natranaeroarchaeum aerophilus</name>
    <dbReference type="NCBI Taxonomy" id="2917711"/>
    <lineage>
        <taxon>Archaea</taxon>
        <taxon>Methanobacteriati</taxon>
        <taxon>Methanobacteriota</taxon>
        <taxon>Stenosarchaea group</taxon>
        <taxon>Halobacteria</taxon>
        <taxon>Halobacteriales</taxon>
        <taxon>Natronoarchaeaceae</taxon>
        <taxon>Natranaeroarchaeum</taxon>
    </lineage>
</organism>
<proteinExistence type="predicted"/>
<comment type="caution">
    <text evidence="4">The sequence shown here is derived from an EMBL/GenBank/DDBJ whole genome shotgun (WGS) entry which is preliminary data.</text>
</comment>
<dbReference type="PANTHER" id="PTHR34293">
    <property type="entry name" value="HTH-TYPE TRANSCRIPTIONAL REGULATOR TRMBL2"/>
    <property type="match status" value="1"/>
</dbReference>
<sequence length="262" mass="29028">MSEHVAEKLADLGLSNYEAQAFQALIQRGPMTADEVAAAAELPKGRIYDVLNSLSKRSIVRHDDSRPRTYVPASSEHAVSQLLDARLEDLDERRRRFEATAEELETAIRSQEPDRPTQSFATSAFRHEDAIELLDERLGTASDCVCIAAGSINEGPETRDTLADRLEALLADGVEIKLLVHDDIDLEFETGLVDAGLTVRCSPVVPDQRFILIDRDEVCLEVVHPVETNELMSVVDFRSDKVASELATTFDELWADATPIEP</sequence>
<dbReference type="Gene3D" id="1.10.10.10">
    <property type="entry name" value="Winged helix-like DNA-binding domain superfamily/Winged helix DNA-binding domain"/>
    <property type="match status" value="1"/>
</dbReference>
<gene>
    <name evidence="4" type="ORF">AArcSt11_00835</name>
</gene>
<feature type="coiled-coil region" evidence="1">
    <location>
        <begin position="80"/>
        <end position="107"/>
    </location>
</feature>
<evidence type="ECO:0000259" key="3">
    <source>
        <dbReference type="Pfam" id="PF24217"/>
    </source>
</evidence>
<accession>A0AAE3FNB1</accession>
<name>A0AAE3FNB1_9EURY</name>
<dbReference type="AlphaFoldDB" id="A0AAE3FNB1"/>
<dbReference type="InterPro" id="IPR036388">
    <property type="entry name" value="WH-like_DNA-bd_sf"/>
</dbReference>
<dbReference type="SUPFAM" id="SSF46785">
    <property type="entry name" value="Winged helix' DNA-binding domain"/>
    <property type="match status" value="1"/>
</dbReference>